<gene>
    <name evidence="3" type="ORF">FTX54_011035</name>
</gene>
<feature type="domain" description="Methyltransferase" evidence="2">
    <location>
        <begin position="42"/>
        <end position="130"/>
    </location>
</feature>
<name>A0AAJ8N217_9BACI</name>
<protein>
    <submittedName>
        <fullName evidence="3">Class I SAM-dependent methyltransferase</fullName>
        <ecNumber evidence="3">2.1.-.-</ecNumber>
    </submittedName>
</protein>
<keyword evidence="3" id="KW-0489">Methyltransferase</keyword>
<sequence length="204" mass="22858">MSKEMWDKNFDQYEYLYGSEPNAFIKEKAFLLKKRSVTACFAEGEGRNAVYLAGKGHTVTAYDQSLVGLEKAEKLAREAGVTIETVTADLTKEAPPEEMYDSAIMVFGHVPRDSQRFLFENMMHSLKPGGLLLVEVYSESQLFYNTGGPPSVDLLYDPVEVLQWIRPHFCPHFYCGEVDRVEGTKHTGTGHVIQAVVKKKAAGK</sequence>
<dbReference type="GO" id="GO:0008168">
    <property type="term" value="F:methyltransferase activity"/>
    <property type="evidence" value="ECO:0007669"/>
    <property type="project" value="UniProtKB-KW"/>
</dbReference>
<dbReference type="Pfam" id="PF13649">
    <property type="entry name" value="Methyltransf_25"/>
    <property type="match status" value="1"/>
</dbReference>
<evidence type="ECO:0000313" key="4">
    <source>
        <dbReference type="Proteomes" id="UP000321816"/>
    </source>
</evidence>
<dbReference type="InterPro" id="IPR041698">
    <property type="entry name" value="Methyltransf_25"/>
</dbReference>
<dbReference type="PANTHER" id="PTHR43861:SF3">
    <property type="entry name" value="PUTATIVE (AFU_ORTHOLOGUE AFUA_2G14390)-RELATED"/>
    <property type="match status" value="1"/>
</dbReference>
<dbReference type="CDD" id="cd02440">
    <property type="entry name" value="AdoMet_MTases"/>
    <property type="match status" value="1"/>
</dbReference>
<dbReference type="PANTHER" id="PTHR43861">
    <property type="entry name" value="TRANS-ACONITATE 2-METHYLTRANSFERASE-RELATED"/>
    <property type="match status" value="1"/>
</dbReference>
<evidence type="ECO:0000256" key="1">
    <source>
        <dbReference type="ARBA" id="ARBA00022679"/>
    </source>
</evidence>
<organism evidence="3 4">
    <name type="scientific">Alkalicoccus halolimnae</name>
    <dbReference type="NCBI Taxonomy" id="1667239"/>
    <lineage>
        <taxon>Bacteria</taxon>
        <taxon>Bacillati</taxon>
        <taxon>Bacillota</taxon>
        <taxon>Bacilli</taxon>
        <taxon>Bacillales</taxon>
        <taxon>Bacillaceae</taxon>
        <taxon>Alkalicoccus</taxon>
    </lineage>
</organism>
<accession>A0AAJ8N217</accession>
<dbReference type="EC" id="2.1.-.-" evidence="3"/>
<keyword evidence="1 3" id="KW-0808">Transferase</keyword>
<evidence type="ECO:0000313" key="3">
    <source>
        <dbReference type="EMBL" id="WWD78956.1"/>
    </source>
</evidence>
<evidence type="ECO:0000259" key="2">
    <source>
        <dbReference type="Pfam" id="PF13649"/>
    </source>
</evidence>
<reference evidence="3 4" key="1">
    <citation type="submission" date="2024-01" db="EMBL/GenBank/DDBJ databases">
        <title>Complete Genome Sequence of Alkalicoccus halolimnae BZ-SZ-XJ29T, a Moderately Halophilic Bacterium Isolated from a Salt Lake.</title>
        <authorList>
            <person name="Zhao B."/>
        </authorList>
    </citation>
    <scope>NUCLEOTIDE SEQUENCE [LARGE SCALE GENOMIC DNA]</scope>
    <source>
        <strain evidence="3 4">BZ-SZ-XJ29</strain>
    </source>
</reference>
<dbReference type="GO" id="GO:0032259">
    <property type="term" value="P:methylation"/>
    <property type="evidence" value="ECO:0007669"/>
    <property type="project" value="UniProtKB-KW"/>
</dbReference>
<dbReference type="EMBL" id="CP144914">
    <property type="protein sequence ID" value="WWD78956.1"/>
    <property type="molecule type" value="Genomic_DNA"/>
</dbReference>
<dbReference type="InterPro" id="IPR029063">
    <property type="entry name" value="SAM-dependent_MTases_sf"/>
</dbReference>
<dbReference type="Proteomes" id="UP000321816">
    <property type="component" value="Chromosome"/>
</dbReference>
<dbReference type="RefSeq" id="WP_246125671.1">
    <property type="nucleotide sequence ID" value="NZ_CP144914.1"/>
</dbReference>
<dbReference type="SUPFAM" id="SSF53335">
    <property type="entry name" value="S-adenosyl-L-methionine-dependent methyltransferases"/>
    <property type="match status" value="1"/>
</dbReference>
<dbReference type="KEGG" id="ahal:FTX54_011035"/>
<keyword evidence="4" id="KW-1185">Reference proteome</keyword>
<dbReference type="Gene3D" id="3.40.50.150">
    <property type="entry name" value="Vaccinia Virus protein VP39"/>
    <property type="match status" value="1"/>
</dbReference>
<proteinExistence type="predicted"/>
<dbReference type="AlphaFoldDB" id="A0AAJ8N217"/>